<dbReference type="AlphaFoldDB" id="A0A6P7TRW3"/>
<evidence type="ECO:0000313" key="4">
    <source>
        <dbReference type="RefSeq" id="XP_029652092.2"/>
    </source>
</evidence>
<dbReference type="RefSeq" id="XP_029652092.2">
    <property type="nucleotide sequence ID" value="XM_029796232.2"/>
</dbReference>
<name>A0A6P7TRW3_9MOLL</name>
<accession>A0A6P7TRW3</accession>
<keyword evidence="2" id="KW-0812">Transmembrane</keyword>
<keyword evidence="2" id="KW-0472">Membrane</keyword>
<evidence type="ECO:0000256" key="1">
    <source>
        <dbReference type="SAM" id="MobiDB-lite"/>
    </source>
</evidence>
<gene>
    <name evidence="4" type="primary">LOC115225290</name>
</gene>
<feature type="compositionally biased region" description="Gly residues" evidence="1">
    <location>
        <begin position="195"/>
        <end position="208"/>
    </location>
</feature>
<evidence type="ECO:0000256" key="2">
    <source>
        <dbReference type="SAM" id="Phobius"/>
    </source>
</evidence>
<organism evidence="3 4">
    <name type="scientific">Octopus sinensis</name>
    <name type="common">East Asian common octopus</name>
    <dbReference type="NCBI Taxonomy" id="2607531"/>
    <lineage>
        <taxon>Eukaryota</taxon>
        <taxon>Metazoa</taxon>
        <taxon>Spiralia</taxon>
        <taxon>Lophotrochozoa</taxon>
        <taxon>Mollusca</taxon>
        <taxon>Cephalopoda</taxon>
        <taxon>Coleoidea</taxon>
        <taxon>Octopodiformes</taxon>
        <taxon>Octopoda</taxon>
        <taxon>Incirrata</taxon>
        <taxon>Octopodidae</taxon>
        <taxon>Octopus</taxon>
    </lineage>
</organism>
<proteinExistence type="predicted"/>
<protein>
    <submittedName>
        <fullName evidence="4">Uncharacterized protein LOC115225290</fullName>
    </submittedName>
</protein>
<sequence>MCLLTVSQADYFCHIPIHNDSQPPPSRTTPYQLSSTTLQNRRPRTVGNMTRINQFSDKTSLYRILLLTVCLLANPLLGGIALNLHFQSRRHTRRGQLRSAFSLAKRSVAMAVSGVVMSFFILLLVGLYVGGGGDQQGPQIKTPLDPAAGRRPEMTSNPNRNLHPNSDTNSHHPRKGPCYNHRGREQITINAPIVQGGGHVGGGGGGHGNGKERNDSSQANLD</sequence>
<feature type="transmembrane region" description="Helical" evidence="2">
    <location>
        <begin position="64"/>
        <end position="86"/>
    </location>
</feature>
<feature type="transmembrane region" description="Helical" evidence="2">
    <location>
        <begin position="107"/>
        <end position="129"/>
    </location>
</feature>
<keyword evidence="3" id="KW-1185">Reference proteome</keyword>
<reference evidence="4" key="1">
    <citation type="submission" date="2025-08" db="UniProtKB">
        <authorList>
            <consortium name="RefSeq"/>
        </authorList>
    </citation>
    <scope>IDENTIFICATION</scope>
</reference>
<keyword evidence="2" id="KW-1133">Transmembrane helix</keyword>
<feature type="region of interest" description="Disordered" evidence="1">
    <location>
        <begin position="138"/>
        <end position="222"/>
    </location>
</feature>
<evidence type="ECO:0000313" key="3">
    <source>
        <dbReference type="Proteomes" id="UP000515154"/>
    </source>
</evidence>
<dbReference type="KEGG" id="osn:115225290"/>
<dbReference type="Proteomes" id="UP000515154">
    <property type="component" value="Linkage group LG27"/>
</dbReference>
<feature type="compositionally biased region" description="Polar residues" evidence="1">
    <location>
        <begin position="154"/>
        <end position="168"/>
    </location>
</feature>